<name>A0A8K0L0S0_9PEZI</name>
<gene>
    <name evidence="1" type="ORF">KVT40_003649</name>
</gene>
<reference evidence="1" key="1">
    <citation type="submission" date="2021-07" db="EMBL/GenBank/DDBJ databases">
        <title>Elsinoe batatas strain:CRI-CJ2 Genome sequencing and assembly.</title>
        <authorList>
            <person name="Huang L."/>
        </authorList>
    </citation>
    <scope>NUCLEOTIDE SEQUENCE</scope>
    <source>
        <strain evidence="1">CRI-CJ2</strain>
    </source>
</reference>
<comment type="caution">
    <text evidence="1">The sequence shown here is derived from an EMBL/GenBank/DDBJ whole genome shotgun (WGS) entry which is preliminary data.</text>
</comment>
<accession>A0A8K0L0S0</accession>
<dbReference type="OrthoDB" id="10311906at2759"/>
<dbReference type="Proteomes" id="UP000809789">
    <property type="component" value="Unassembled WGS sequence"/>
</dbReference>
<proteinExistence type="predicted"/>
<sequence length="76" mass="8346">MPIDATFAMPKQDLVEVAVHLAFLDLCLWPQGQDNLTSLFLAVMMSILELDFPSTNQCTNSDQHNPIGVLQASSVL</sequence>
<evidence type="ECO:0000313" key="2">
    <source>
        <dbReference type="Proteomes" id="UP000809789"/>
    </source>
</evidence>
<protein>
    <submittedName>
        <fullName evidence="1">Uncharacterized protein</fullName>
    </submittedName>
</protein>
<evidence type="ECO:0000313" key="1">
    <source>
        <dbReference type="EMBL" id="KAG8627776.1"/>
    </source>
</evidence>
<dbReference type="EMBL" id="JAESVG020000004">
    <property type="protein sequence ID" value="KAG8627776.1"/>
    <property type="molecule type" value="Genomic_DNA"/>
</dbReference>
<organism evidence="1 2">
    <name type="scientific">Elsinoe batatas</name>
    <dbReference type="NCBI Taxonomy" id="2601811"/>
    <lineage>
        <taxon>Eukaryota</taxon>
        <taxon>Fungi</taxon>
        <taxon>Dikarya</taxon>
        <taxon>Ascomycota</taxon>
        <taxon>Pezizomycotina</taxon>
        <taxon>Dothideomycetes</taxon>
        <taxon>Dothideomycetidae</taxon>
        <taxon>Myriangiales</taxon>
        <taxon>Elsinoaceae</taxon>
        <taxon>Elsinoe</taxon>
    </lineage>
</organism>
<keyword evidence="2" id="KW-1185">Reference proteome</keyword>
<dbReference type="AlphaFoldDB" id="A0A8K0L0S0"/>